<dbReference type="GO" id="GO:0016491">
    <property type="term" value="F:oxidoreductase activity"/>
    <property type="evidence" value="ECO:0007669"/>
    <property type="project" value="UniProtKB-KW"/>
</dbReference>
<dbReference type="GO" id="GO:0009279">
    <property type="term" value="C:cell outer membrane"/>
    <property type="evidence" value="ECO:0007669"/>
    <property type="project" value="UniProtKB-SubCell"/>
</dbReference>
<reference evidence="8 10" key="1">
    <citation type="submission" date="2018-06" db="EMBL/GenBank/DDBJ databases">
        <authorList>
            <consortium name="Pathogen Informatics"/>
            <person name="Doyle S."/>
        </authorList>
    </citation>
    <scope>NUCLEOTIDE SEQUENCE [LARGE SCALE GENOMIC DNA]</scope>
    <source>
        <strain evidence="8 10">NCTC11159</strain>
    </source>
</reference>
<evidence type="ECO:0000313" key="11">
    <source>
        <dbReference type="Proteomes" id="UP000295794"/>
    </source>
</evidence>
<dbReference type="EMBL" id="UGHR01000008">
    <property type="protein sequence ID" value="STR46049.1"/>
    <property type="molecule type" value="Genomic_DNA"/>
</dbReference>
<dbReference type="InterPro" id="IPR002355">
    <property type="entry name" value="Cu_oxidase_Cu_BS"/>
</dbReference>
<dbReference type="OrthoDB" id="9757546at2"/>
<dbReference type="InterPro" id="IPR001117">
    <property type="entry name" value="Cu-oxidase_2nd"/>
</dbReference>
<dbReference type="Pfam" id="PF00394">
    <property type="entry name" value="Cu-oxidase"/>
    <property type="match status" value="1"/>
</dbReference>
<dbReference type="InterPro" id="IPR011706">
    <property type="entry name" value="Cu-oxidase_C"/>
</dbReference>
<protein>
    <submittedName>
        <fullName evidence="9">Bilirubin oxidase</fullName>
    </submittedName>
    <submittedName>
        <fullName evidence="8">Multicopper oxidase mco</fullName>
        <ecNumber evidence="8">1.-.-.-</ecNumber>
    </submittedName>
</protein>
<dbReference type="CDD" id="cd13881">
    <property type="entry name" value="CuRO_2_McoC_like"/>
    <property type="match status" value="1"/>
</dbReference>
<sequence>MNRRHFLQAALGSAGFALASNSLWAAMDHSAHAGHASGTPAMPQKMAPDNISLLPLDALPAGKPHAALFLLPTLSTKPSVLAATVTAEPFEAELVPGKKTVVWAYNRSIPGPLIEAFEGDTVEIRFINKLAQATTLHWHGMPVPADQDGNPQDAVPAGGERLYRFTLPIGSAGTYWYHPHPHGDTPEQVYRGLAGLFIVRAKNDVLGHLPEQHLVISDLRLASDASIPDNNMNDWMNGREGQFVLLNGQREPVITVGETQRWRIWNACSARYLRLSIPGRKIIVVGSDGGLLERAQVVDELLLAPGERAEWVLAGPAGGVSLMALAYDRSKMGRVAPEQDIKLASIQFTQDSVAKLPERLRTLPPKLKPVAKKRVVFSEVMSMEGGQHSMQFLVNGKSYDMQRVDLHSRLGDTELWEIVNDSHMDHPFHIHGTQFEVLDTTLKGKTTPAPWRAYKDTFNLKPYQSARILITQQHRGLRMFHCHILEHEGQGMMGQVLVK</sequence>
<dbReference type="Pfam" id="PF07732">
    <property type="entry name" value="Cu-oxidase_3"/>
    <property type="match status" value="1"/>
</dbReference>
<dbReference type="PANTHER" id="PTHR11709">
    <property type="entry name" value="MULTI-COPPER OXIDASE"/>
    <property type="match status" value="1"/>
</dbReference>
<dbReference type="InterPro" id="IPR045087">
    <property type="entry name" value="Cu-oxidase_fam"/>
</dbReference>
<evidence type="ECO:0000313" key="9">
    <source>
        <dbReference type="EMBL" id="TCU81381.1"/>
    </source>
</evidence>
<dbReference type="Pfam" id="PF07731">
    <property type="entry name" value="Cu-oxidase_2"/>
    <property type="match status" value="1"/>
</dbReference>
<dbReference type="AlphaFoldDB" id="A0A377SZZ3"/>
<dbReference type="InterPro" id="IPR006311">
    <property type="entry name" value="TAT_signal"/>
</dbReference>
<keyword evidence="11" id="KW-1185">Reference proteome</keyword>
<comment type="subcellular location">
    <subcellularLocation>
        <location evidence="1">Cell outer membrane</location>
        <topology evidence="1">Lipid-anchor</topology>
    </subcellularLocation>
</comment>
<dbReference type="PANTHER" id="PTHR11709:SF2">
    <property type="entry name" value="MULTICOPPER OXIDASE LPR1"/>
    <property type="match status" value="1"/>
</dbReference>
<dbReference type="Proteomes" id="UP000295794">
    <property type="component" value="Unassembled WGS sequence"/>
</dbReference>
<dbReference type="InterPro" id="IPR008972">
    <property type="entry name" value="Cupredoxin"/>
</dbReference>
<organism evidence="8 10">
    <name type="scientific">Iodobacter fluviatilis</name>
    <dbReference type="NCBI Taxonomy" id="537"/>
    <lineage>
        <taxon>Bacteria</taxon>
        <taxon>Pseudomonadati</taxon>
        <taxon>Pseudomonadota</taxon>
        <taxon>Betaproteobacteria</taxon>
        <taxon>Neisseriales</taxon>
        <taxon>Chitinibacteraceae</taxon>
        <taxon>Iodobacter</taxon>
    </lineage>
</organism>
<evidence type="ECO:0000256" key="2">
    <source>
        <dbReference type="ARBA" id="ARBA00022723"/>
    </source>
</evidence>
<dbReference type="PROSITE" id="PS00080">
    <property type="entry name" value="MULTICOPPER_OXIDASE2"/>
    <property type="match status" value="1"/>
</dbReference>
<keyword evidence="2" id="KW-0479">Metal-binding</keyword>
<evidence type="ECO:0000256" key="1">
    <source>
        <dbReference type="ARBA" id="ARBA00004459"/>
    </source>
</evidence>
<keyword evidence="4" id="KW-0732">Signal</keyword>
<evidence type="ECO:0000256" key="3">
    <source>
        <dbReference type="ARBA" id="ARBA00023002"/>
    </source>
</evidence>
<dbReference type="GO" id="GO:0030288">
    <property type="term" value="C:outer membrane-bounded periplasmic space"/>
    <property type="evidence" value="ECO:0007669"/>
    <property type="project" value="TreeGrafter"/>
</dbReference>
<evidence type="ECO:0000259" key="6">
    <source>
        <dbReference type="Pfam" id="PF07731"/>
    </source>
</evidence>
<evidence type="ECO:0000313" key="8">
    <source>
        <dbReference type="EMBL" id="STR46049.1"/>
    </source>
</evidence>
<dbReference type="EMBL" id="SMBT01000022">
    <property type="protein sequence ID" value="TCU81381.1"/>
    <property type="molecule type" value="Genomic_DNA"/>
</dbReference>
<dbReference type="Gene3D" id="2.60.40.420">
    <property type="entry name" value="Cupredoxins - blue copper proteins"/>
    <property type="match status" value="3"/>
</dbReference>
<feature type="domain" description="Plastocyanin-like" evidence="6">
    <location>
        <begin position="383"/>
        <end position="499"/>
    </location>
</feature>
<dbReference type="InterPro" id="IPR011707">
    <property type="entry name" value="Cu-oxidase-like_N"/>
</dbReference>
<dbReference type="Proteomes" id="UP000255108">
    <property type="component" value="Unassembled WGS sequence"/>
</dbReference>
<evidence type="ECO:0000259" key="7">
    <source>
        <dbReference type="Pfam" id="PF07732"/>
    </source>
</evidence>
<reference evidence="9 11" key="2">
    <citation type="submission" date="2019-03" db="EMBL/GenBank/DDBJ databases">
        <title>Genomic Encyclopedia of Type Strains, Phase IV (KMG-IV): sequencing the most valuable type-strain genomes for metagenomic binning, comparative biology and taxonomic classification.</title>
        <authorList>
            <person name="Goeker M."/>
        </authorList>
    </citation>
    <scope>NUCLEOTIDE SEQUENCE [LARGE SCALE GENOMIC DNA]</scope>
    <source>
        <strain evidence="9 11">DSM 3764</strain>
    </source>
</reference>
<gene>
    <name evidence="8" type="primary">mco</name>
    <name evidence="9" type="ORF">EV682_12219</name>
    <name evidence="8" type="ORF">NCTC11159_04658</name>
</gene>
<keyword evidence="3 8" id="KW-0560">Oxidoreductase</keyword>
<proteinExistence type="predicted"/>
<feature type="domain" description="Plastocyanin-like" evidence="5">
    <location>
        <begin position="235"/>
        <end position="310"/>
    </location>
</feature>
<feature type="signal peptide" evidence="4">
    <location>
        <begin position="1"/>
        <end position="25"/>
    </location>
</feature>
<feature type="domain" description="Plastocyanin-like" evidence="7">
    <location>
        <begin position="96"/>
        <end position="203"/>
    </location>
</feature>
<dbReference type="SUPFAM" id="SSF49503">
    <property type="entry name" value="Cupredoxins"/>
    <property type="match status" value="3"/>
</dbReference>
<dbReference type="EC" id="1.-.-.-" evidence="8"/>
<evidence type="ECO:0000256" key="4">
    <source>
        <dbReference type="SAM" id="SignalP"/>
    </source>
</evidence>
<dbReference type="PROSITE" id="PS51318">
    <property type="entry name" value="TAT"/>
    <property type="match status" value="1"/>
</dbReference>
<dbReference type="GO" id="GO:0005507">
    <property type="term" value="F:copper ion binding"/>
    <property type="evidence" value="ECO:0007669"/>
    <property type="project" value="InterPro"/>
</dbReference>
<feature type="chain" id="PRO_5016820522" evidence="4">
    <location>
        <begin position="26"/>
        <end position="499"/>
    </location>
</feature>
<accession>A0A377SZZ3</accession>
<dbReference type="RefSeq" id="WP_115230248.1">
    <property type="nucleotide sequence ID" value="NZ_CAWOLO010000022.1"/>
</dbReference>
<evidence type="ECO:0000259" key="5">
    <source>
        <dbReference type="Pfam" id="PF00394"/>
    </source>
</evidence>
<name>A0A377SZZ3_9NEIS</name>
<evidence type="ECO:0000313" key="10">
    <source>
        <dbReference type="Proteomes" id="UP000255108"/>
    </source>
</evidence>